<evidence type="ECO:0000256" key="3">
    <source>
        <dbReference type="PROSITE-ProRule" id="PRU00175"/>
    </source>
</evidence>
<dbReference type="Pfam" id="PF00240">
    <property type="entry name" value="ubiquitin"/>
    <property type="match status" value="1"/>
</dbReference>
<comment type="caution">
    <text evidence="6">The sequence shown here is derived from an EMBL/GenBank/DDBJ whole genome shotgun (WGS) entry which is preliminary data.</text>
</comment>
<dbReference type="PROSITE" id="PS50053">
    <property type="entry name" value="UBIQUITIN_2"/>
    <property type="match status" value="1"/>
</dbReference>
<evidence type="ECO:0000256" key="2">
    <source>
        <dbReference type="ARBA" id="ARBA00022833"/>
    </source>
</evidence>
<dbReference type="PROSITE" id="PS50089">
    <property type="entry name" value="ZF_RING_2"/>
    <property type="match status" value="1"/>
</dbReference>
<evidence type="ECO:0000256" key="1">
    <source>
        <dbReference type="ARBA" id="ARBA00022771"/>
    </source>
</evidence>
<dbReference type="InterPro" id="IPR013083">
    <property type="entry name" value="Znf_RING/FYVE/PHD"/>
</dbReference>
<sequence>MNVIIQDNSNLLQPKLKNVACDPFDETLESLIQKYDSSFDKSHISIACGSQRFNDLSILVSTCLHYGRTFSIYNYLINLKIKPQCSELDPIDIQIDSRQTLKELFRKIRTTYKFYKFKNLTLKFNGIDLTNRSLKIKEYGIQNNSVIDANELKYNGEVEQFTVFLKTLTGRTVEIFTSNDETIEELKEKVEEKEGIPPDLQRLIFAGRKLEDSNTLDYYSIEKEATLHLVLRMRGGGDFVDFEKSKPRVYNWSRKAPKWRTARAGLCFEGKCVNYECKAFNEMVIINMEVPIIYQLGMPNQKETKCPQCDSYVKPITCGFNNCRWRFYGIKESENGPKRVSCEWKNVGDEYHRFDDDEESMCQWNSLVVETSFSSDWCSNPYMQYSKYNTPSLTKSDVCAICLDDSSEKMVRLNCKHEFHEVCLNEWFKVIPNPSCPLCRNSW</sequence>
<evidence type="ECO:0000259" key="5">
    <source>
        <dbReference type="PROSITE" id="PS50089"/>
    </source>
</evidence>
<gene>
    <name evidence="6" type="ORF">OXX778_LOCUS5504</name>
</gene>
<dbReference type="InterPro" id="IPR001841">
    <property type="entry name" value="Znf_RING"/>
</dbReference>
<organism evidence="6 7">
    <name type="scientific">Brachionus calyciflorus</name>
    <dbReference type="NCBI Taxonomy" id="104777"/>
    <lineage>
        <taxon>Eukaryota</taxon>
        <taxon>Metazoa</taxon>
        <taxon>Spiralia</taxon>
        <taxon>Gnathifera</taxon>
        <taxon>Rotifera</taxon>
        <taxon>Eurotatoria</taxon>
        <taxon>Monogononta</taxon>
        <taxon>Pseudotrocha</taxon>
        <taxon>Ploima</taxon>
        <taxon>Brachionidae</taxon>
        <taxon>Brachionus</taxon>
    </lineage>
</organism>
<dbReference type="CDD" id="cd16448">
    <property type="entry name" value="RING-H2"/>
    <property type="match status" value="1"/>
</dbReference>
<keyword evidence="1 3" id="KW-0479">Metal-binding</keyword>
<dbReference type="PANTHER" id="PTHR10666">
    <property type="entry name" value="UBIQUITIN"/>
    <property type="match status" value="1"/>
</dbReference>
<name>A0A813RL07_9BILA</name>
<dbReference type="SUPFAM" id="SSF54236">
    <property type="entry name" value="Ubiquitin-like"/>
    <property type="match status" value="2"/>
</dbReference>
<dbReference type="FunFam" id="3.10.20.90:FF:000222">
    <property type="entry name" value="Polyubiquitin 5"/>
    <property type="match status" value="1"/>
</dbReference>
<dbReference type="SMART" id="SM00213">
    <property type="entry name" value="UBQ"/>
    <property type="match status" value="2"/>
</dbReference>
<keyword evidence="2" id="KW-0862">Zinc</keyword>
<keyword evidence="1 3" id="KW-0863">Zinc-finger</keyword>
<dbReference type="InterPro" id="IPR050158">
    <property type="entry name" value="Ubiquitin_ubiquitin-like"/>
</dbReference>
<proteinExistence type="predicted"/>
<dbReference type="OrthoDB" id="9994687at2759"/>
<dbReference type="InterPro" id="IPR019954">
    <property type="entry name" value="Ubiquitin_CS"/>
</dbReference>
<dbReference type="PRINTS" id="PR00348">
    <property type="entry name" value="UBIQUITIN"/>
</dbReference>
<dbReference type="SUPFAM" id="SSF57850">
    <property type="entry name" value="RING/U-box"/>
    <property type="match status" value="1"/>
</dbReference>
<dbReference type="Pfam" id="PF13639">
    <property type="entry name" value="zf-RING_2"/>
    <property type="match status" value="1"/>
</dbReference>
<accession>A0A813RL07</accession>
<keyword evidence="7" id="KW-1185">Reference proteome</keyword>
<dbReference type="Proteomes" id="UP000663879">
    <property type="component" value="Unassembled WGS sequence"/>
</dbReference>
<dbReference type="PROSITE" id="PS00299">
    <property type="entry name" value="UBIQUITIN_1"/>
    <property type="match status" value="1"/>
</dbReference>
<dbReference type="Gene3D" id="3.30.40.10">
    <property type="entry name" value="Zinc/RING finger domain, C3HC4 (zinc finger)"/>
    <property type="match status" value="1"/>
</dbReference>
<dbReference type="InterPro" id="IPR019956">
    <property type="entry name" value="Ubiquitin_dom"/>
</dbReference>
<dbReference type="EMBL" id="CAJNOC010000603">
    <property type="protein sequence ID" value="CAF0781781.1"/>
    <property type="molecule type" value="Genomic_DNA"/>
</dbReference>
<feature type="domain" description="Ubiquitin-like" evidence="4">
    <location>
        <begin position="161"/>
        <end position="236"/>
    </location>
</feature>
<dbReference type="GO" id="GO:0008270">
    <property type="term" value="F:zinc ion binding"/>
    <property type="evidence" value="ECO:0007669"/>
    <property type="project" value="UniProtKB-KW"/>
</dbReference>
<dbReference type="AlphaFoldDB" id="A0A813RL07"/>
<evidence type="ECO:0000313" key="6">
    <source>
        <dbReference type="EMBL" id="CAF0781781.1"/>
    </source>
</evidence>
<feature type="domain" description="RING-type" evidence="5">
    <location>
        <begin position="399"/>
        <end position="440"/>
    </location>
</feature>
<reference evidence="6" key="1">
    <citation type="submission" date="2021-02" db="EMBL/GenBank/DDBJ databases">
        <authorList>
            <person name="Nowell W R."/>
        </authorList>
    </citation>
    <scope>NUCLEOTIDE SEQUENCE</scope>
    <source>
        <strain evidence="6">Ploen Becks lab</strain>
    </source>
</reference>
<evidence type="ECO:0008006" key="8">
    <source>
        <dbReference type="Google" id="ProtNLM"/>
    </source>
</evidence>
<dbReference type="Gene3D" id="3.10.20.90">
    <property type="entry name" value="Phosphatidylinositol 3-kinase Catalytic Subunit, Chain A, domain 1"/>
    <property type="match status" value="1"/>
</dbReference>
<evidence type="ECO:0000313" key="7">
    <source>
        <dbReference type="Proteomes" id="UP000663879"/>
    </source>
</evidence>
<protein>
    <recommendedName>
        <fullName evidence="8">Ubiquitin</fullName>
    </recommendedName>
</protein>
<dbReference type="InterPro" id="IPR029071">
    <property type="entry name" value="Ubiquitin-like_domsf"/>
</dbReference>
<dbReference type="InterPro" id="IPR000626">
    <property type="entry name" value="Ubiquitin-like_dom"/>
</dbReference>
<dbReference type="CDD" id="cd17039">
    <property type="entry name" value="Ubl_ubiquitin_like"/>
    <property type="match status" value="1"/>
</dbReference>
<evidence type="ECO:0000259" key="4">
    <source>
        <dbReference type="PROSITE" id="PS50053"/>
    </source>
</evidence>
<dbReference type="SMART" id="SM00184">
    <property type="entry name" value="RING"/>
    <property type="match status" value="1"/>
</dbReference>